<proteinExistence type="predicted"/>
<keyword evidence="2" id="KW-1185">Reference proteome</keyword>
<gene>
    <name evidence="1" type="ORF">OW729_16715</name>
</gene>
<dbReference type="RefSeq" id="WP_268062695.1">
    <property type="nucleotide sequence ID" value="NZ_JAPQFJ010000023.1"/>
</dbReference>
<comment type="caution">
    <text evidence="1">The sequence shown here is derived from an EMBL/GenBank/DDBJ whole genome shotgun (WGS) entry which is preliminary data.</text>
</comment>
<protein>
    <submittedName>
        <fullName evidence="1">Uncharacterized protein</fullName>
    </submittedName>
</protein>
<evidence type="ECO:0000313" key="2">
    <source>
        <dbReference type="Proteomes" id="UP001144612"/>
    </source>
</evidence>
<evidence type="ECO:0000313" key="1">
    <source>
        <dbReference type="EMBL" id="MCY6960262.1"/>
    </source>
</evidence>
<dbReference type="EMBL" id="JAPQFJ010000023">
    <property type="protein sequence ID" value="MCY6960262.1"/>
    <property type="molecule type" value="Genomic_DNA"/>
</dbReference>
<reference evidence="1" key="1">
    <citation type="submission" date="2022-12" db="EMBL/GenBank/DDBJ databases">
        <title>Clostridium sp. nov., isolated from industrial wastewater.</title>
        <authorList>
            <person name="Jiayan W."/>
        </authorList>
    </citation>
    <scope>NUCLEOTIDE SEQUENCE</scope>
    <source>
        <strain evidence="1">ZC22-4</strain>
    </source>
</reference>
<sequence>MVRKATSQLMLWYRIIFSKEIKGDSFLVVHADDFIVGFQYKWEAEKYYEQLRRNIMLFRAKWCTGKSTIINILCGILGYDAGESDYKGRIVKAGAGCGKTTLLSSFVEETKMENVKWMMLDENANQTFVFWNYVIEVVKEYLGDTKGDFQTFFDNNMQKIFIFP</sequence>
<name>A0ABT4DD96_9CLOT</name>
<accession>A0ABT4DD96</accession>
<organism evidence="1 2">
    <name type="scientific">Clostridium brassicae</name>
    <dbReference type="NCBI Taxonomy" id="2999072"/>
    <lineage>
        <taxon>Bacteria</taxon>
        <taxon>Bacillati</taxon>
        <taxon>Bacillota</taxon>
        <taxon>Clostridia</taxon>
        <taxon>Eubacteriales</taxon>
        <taxon>Clostridiaceae</taxon>
        <taxon>Clostridium</taxon>
    </lineage>
</organism>
<dbReference type="Proteomes" id="UP001144612">
    <property type="component" value="Unassembled WGS sequence"/>
</dbReference>